<dbReference type="PROSITE" id="PS50109">
    <property type="entry name" value="HIS_KIN"/>
    <property type="match status" value="1"/>
</dbReference>
<dbReference type="KEGG" id="manr:MPAN_015880"/>
<dbReference type="Proteomes" id="UP000620133">
    <property type="component" value="Chromosome"/>
</dbReference>
<dbReference type="Gene3D" id="3.30.565.10">
    <property type="entry name" value="Histidine kinase-like ATPase, C-terminal domain"/>
    <property type="match status" value="1"/>
</dbReference>
<dbReference type="Gene3D" id="3.30.450.20">
    <property type="entry name" value="PAS domain"/>
    <property type="match status" value="2"/>
</dbReference>
<proteinExistence type="predicted"/>
<dbReference type="PANTHER" id="PTHR34220">
    <property type="entry name" value="SENSOR HISTIDINE KINASE YPDA"/>
    <property type="match status" value="1"/>
</dbReference>
<dbReference type="EMBL" id="AP024412">
    <property type="protein sequence ID" value="BCR36695.1"/>
    <property type="molecule type" value="Genomic_DNA"/>
</dbReference>
<dbReference type="InterPro" id="IPR003660">
    <property type="entry name" value="HAMP_dom"/>
</dbReference>
<dbReference type="PANTHER" id="PTHR34220:SF7">
    <property type="entry name" value="SENSOR HISTIDINE KINASE YPDA"/>
    <property type="match status" value="1"/>
</dbReference>
<dbReference type="GO" id="GO:0000155">
    <property type="term" value="F:phosphorelay sensor kinase activity"/>
    <property type="evidence" value="ECO:0007669"/>
    <property type="project" value="InterPro"/>
</dbReference>
<comment type="catalytic activity">
    <reaction evidence="1">
        <text>ATP + protein L-histidine = ADP + protein N-phospho-L-histidine.</text>
        <dbReference type="EC" id="2.7.13.3"/>
    </reaction>
</comment>
<dbReference type="InterPro" id="IPR036890">
    <property type="entry name" value="HATPase_C_sf"/>
</dbReference>
<dbReference type="InterPro" id="IPR010559">
    <property type="entry name" value="Sig_transdc_His_kin_internal"/>
</dbReference>
<dbReference type="EC" id="2.7.13.3" evidence="3"/>
<keyword evidence="6 7" id="KW-0418">Kinase</keyword>
<dbReference type="InterPro" id="IPR005467">
    <property type="entry name" value="His_kinase_dom"/>
</dbReference>
<accession>A0A7U9THR6</accession>
<evidence type="ECO:0000256" key="6">
    <source>
        <dbReference type="ARBA" id="ARBA00022777"/>
    </source>
</evidence>
<dbReference type="InterPro" id="IPR050640">
    <property type="entry name" value="Bact_2-comp_sensor_kinase"/>
</dbReference>
<protein>
    <recommendedName>
        <fullName evidence="3">histidine kinase</fullName>
        <ecNumber evidence="3">2.7.13.3</ecNumber>
    </recommendedName>
</protein>
<evidence type="ECO:0000256" key="3">
    <source>
        <dbReference type="ARBA" id="ARBA00012438"/>
    </source>
</evidence>
<dbReference type="SUPFAM" id="SSF55874">
    <property type="entry name" value="ATPase domain of HSP90 chaperone/DNA topoisomerase II/histidine kinase"/>
    <property type="match status" value="1"/>
</dbReference>
<dbReference type="Pfam" id="PF00672">
    <property type="entry name" value="HAMP"/>
    <property type="match status" value="1"/>
</dbReference>
<evidence type="ECO:0000313" key="8">
    <source>
        <dbReference type="Proteomes" id="UP000620133"/>
    </source>
</evidence>
<evidence type="ECO:0000256" key="5">
    <source>
        <dbReference type="ARBA" id="ARBA00022679"/>
    </source>
</evidence>
<evidence type="ECO:0000256" key="1">
    <source>
        <dbReference type="ARBA" id="ARBA00000085"/>
    </source>
</evidence>
<keyword evidence="4" id="KW-0597">Phosphoprotein</keyword>
<reference evidence="7" key="1">
    <citation type="submission" date="2021-01" db="EMBL/GenBank/DDBJ databases">
        <title>Draft genome sequence of Acholeplasmataceae bacterium strain Mahy22.</title>
        <authorList>
            <person name="Watanabe M."/>
            <person name="Kojima H."/>
            <person name="Fukui M."/>
        </authorList>
    </citation>
    <scope>NUCLEOTIDE SEQUENCE</scope>
    <source>
        <strain evidence="7">Mahy22</strain>
    </source>
</reference>
<dbReference type="Gene3D" id="6.10.340.10">
    <property type="match status" value="1"/>
</dbReference>
<evidence type="ECO:0000256" key="4">
    <source>
        <dbReference type="ARBA" id="ARBA00022553"/>
    </source>
</evidence>
<keyword evidence="5" id="KW-0808">Transferase</keyword>
<sequence length="574" mass="65696">MRNIFKNASIRSSILIPTVLIVMITLMASSYLTFVNYQRTTQELGETSSEEINKQIILNFENYIASVIDTADYIQQKTIEHGLKNENYLLEDIYSQAADVQTDIETIVLVDFAGREIVNSSFKDITDDDITQKDWYLDVISVDLIYHFSSPHPQDILKNSNAEVITVTKIVDYYVAGVKSSAILVVDINTSSIIQLTETTNLGEGGHIVILNDDDTLIYSDLEDCQTNQCESLSIARDIFRGQSVTINGLSMYVNANTLQDTRWVLATFINTELIDQTERQNLIILVVITISTLAVTLVVTSLIANGISKPINRLKDHMQLIESGDFYQSIEISGQKEVIVLAHSFNAMIEEIRSLMEKVLTEQKEKRKTEFQTLQNQINPHFLYNTLDSIVYLSENKLNDKVVEMVVALSKFFRISISRGENIILLKEELEHARNYLLIQKIRYNDKFDFKFEVEDEVLAYKVVKLSLQPLIENAIYHGINTEYNSGMITIRAFTKDDRLILEVEDDGYGIPDETIDELYQSIKFGQLSKSIGLRNVYQRLKIYYGETFDFIIESELDEKTIFRLSIPKERAI</sequence>
<dbReference type="AlphaFoldDB" id="A0A7U9THR6"/>
<comment type="subcellular location">
    <subcellularLocation>
        <location evidence="2">Membrane</location>
    </subcellularLocation>
</comment>
<keyword evidence="8" id="KW-1185">Reference proteome</keyword>
<dbReference type="RefSeq" id="WP_176239340.1">
    <property type="nucleotide sequence ID" value="NZ_AP024412.1"/>
</dbReference>
<dbReference type="Pfam" id="PF06580">
    <property type="entry name" value="His_kinase"/>
    <property type="match status" value="1"/>
</dbReference>
<dbReference type="InterPro" id="IPR003594">
    <property type="entry name" value="HATPase_dom"/>
</dbReference>
<dbReference type="CDD" id="cd06225">
    <property type="entry name" value="HAMP"/>
    <property type="match status" value="1"/>
</dbReference>
<dbReference type="SUPFAM" id="SSF158472">
    <property type="entry name" value="HAMP domain-like"/>
    <property type="match status" value="1"/>
</dbReference>
<evidence type="ECO:0000256" key="2">
    <source>
        <dbReference type="ARBA" id="ARBA00004370"/>
    </source>
</evidence>
<dbReference type="PROSITE" id="PS50885">
    <property type="entry name" value="HAMP"/>
    <property type="match status" value="1"/>
</dbReference>
<dbReference type="GO" id="GO:0016020">
    <property type="term" value="C:membrane"/>
    <property type="evidence" value="ECO:0007669"/>
    <property type="project" value="UniProtKB-SubCell"/>
</dbReference>
<gene>
    <name evidence="7" type="ORF">MPAN_015880</name>
</gene>
<dbReference type="Pfam" id="PF02518">
    <property type="entry name" value="HATPase_c"/>
    <property type="match status" value="1"/>
</dbReference>
<organism evidence="7 8">
    <name type="scientific">Mariniplasma anaerobium</name>
    <dbReference type="NCBI Taxonomy" id="2735436"/>
    <lineage>
        <taxon>Bacteria</taxon>
        <taxon>Bacillati</taxon>
        <taxon>Mycoplasmatota</taxon>
        <taxon>Mollicutes</taxon>
        <taxon>Acholeplasmatales</taxon>
        <taxon>Acholeplasmataceae</taxon>
        <taxon>Mariniplasma</taxon>
    </lineage>
</organism>
<evidence type="ECO:0000313" key="7">
    <source>
        <dbReference type="EMBL" id="BCR36695.1"/>
    </source>
</evidence>
<dbReference type="SMART" id="SM00304">
    <property type="entry name" value="HAMP"/>
    <property type="match status" value="1"/>
</dbReference>
<name>A0A7U9THR6_9MOLU</name>